<dbReference type="PANTHER" id="PTHR30302:SF5">
    <property type="entry name" value="SLR1876 PROTEIN"/>
    <property type="match status" value="1"/>
</dbReference>
<keyword evidence="1" id="KW-0645">Protease</keyword>
<dbReference type="PANTHER" id="PTHR30302">
    <property type="entry name" value="HYDROGENASE 1 MATURATION PROTEASE"/>
    <property type="match status" value="1"/>
</dbReference>
<organism evidence="1 2">
    <name type="scientific">Atlanticothrix silvestris CENA357</name>
    <dbReference type="NCBI Taxonomy" id="1725252"/>
    <lineage>
        <taxon>Bacteria</taxon>
        <taxon>Bacillati</taxon>
        <taxon>Cyanobacteriota</taxon>
        <taxon>Cyanophyceae</taxon>
        <taxon>Nostocales</taxon>
        <taxon>Nodulariaceae</taxon>
        <taxon>Atlanticothrix</taxon>
        <taxon>Atlanticothrix silvestris</taxon>
    </lineage>
</organism>
<keyword evidence="2" id="KW-1185">Reference proteome</keyword>
<evidence type="ECO:0000313" key="1">
    <source>
        <dbReference type="EMBL" id="MBH8554017.1"/>
    </source>
</evidence>
<sequence>MDKTVMIIGYGNDLRSDDGVGQRIANEIAAWGLSTVKSLAVHQLTPDLAATLASFELAIFVDACFPCEGFDVQVRSLLPTSSCTLVGHTGDPRSLLALTQAIYGYCPQAWWVTVPGINFEVGDRISQIADNGKAIALVKISHILDKVKNLCANLED</sequence>
<dbReference type="InterPro" id="IPR023430">
    <property type="entry name" value="Pept_HybD-like_dom_sf"/>
</dbReference>
<dbReference type="GO" id="GO:0008047">
    <property type="term" value="F:enzyme activator activity"/>
    <property type="evidence" value="ECO:0007669"/>
    <property type="project" value="InterPro"/>
</dbReference>
<dbReference type="CDD" id="cd06066">
    <property type="entry name" value="H2MP_NAD-link-bidir"/>
    <property type="match status" value="1"/>
</dbReference>
<comment type="caution">
    <text evidence="1">The sequence shown here is derived from an EMBL/GenBank/DDBJ whole genome shotgun (WGS) entry which is preliminary data.</text>
</comment>
<proteinExistence type="predicted"/>
<name>A0A8J7L6E2_9CYAN</name>
<evidence type="ECO:0000313" key="2">
    <source>
        <dbReference type="Proteomes" id="UP000599391"/>
    </source>
</evidence>
<dbReference type="AlphaFoldDB" id="A0A8J7L6E2"/>
<protein>
    <submittedName>
        <fullName evidence="1">Hydrogenase maturation protease</fullName>
    </submittedName>
</protein>
<gene>
    <name evidence="1" type="ORF">I8751_16915</name>
</gene>
<dbReference type="SUPFAM" id="SSF53163">
    <property type="entry name" value="HybD-like"/>
    <property type="match status" value="1"/>
</dbReference>
<dbReference type="GO" id="GO:0004175">
    <property type="term" value="F:endopeptidase activity"/>
    <property type="evidence" value="ECO:0007669"/>
    <property type="project" value="TreeGrafter"/>
</dbReference>
<keyword evidence="1" id="KW-0378">Hydrolase</keyword>
<dbReference type="GO" id="GO:0016485">
    <property type="term" value="P:protein processing"/>
    <property type="evidence" value="ECO:0007669"/>
    <property type="project" value="TreeGrafter"/>
</dbReference>
<dbReference type="Proteomes" id="UP000599391">
    <property type="component" value="Unassembled WGS sequence"/>
</dbReference>
<dbReference type="EMBL" id="JAECZB010000052">
    <property type="protein sequence ID" value="MBH8554017.1"/>
    <property type="molecule type" value="Genomic_DNA"/>
</dbReference>
<dbReference type="InterPro" id="IPR000671">
    <property type="entry name" value="Peptidase_A31"/>
</dbReference>
<accession>A0A8J7L6E2</accession>
<dbReference type="Gene3D" id="3.40.50.1450">
    <property type="entry name" value="HybD-like"/>
    <property type="match status" value="1"/>
</dbReference>
<reference evidence="1 2" key="1">
    <citation type="journal article" date="2021" name="Int. J. Syst. Evol. Microbiol.">
        <title>Amazonocrinis nigriterrae gen. nov., sp. nov., Atlanticothrix silvestris gen. nov., sp. nov. and Dendronalium phyllosphericum gen. nov., sp. nov., nostocacean cyanobacteria from Brazilian environments.</title>
        <authorList>
            <person name="Alvarenga D.O."/>
            <person name="Andreote A.P.D."/>
            <person name="Branco L.H.Z."/>
            <person name="Delbaje E."/>
            <person name="Cruz R.B."/>
            <person name="Varani A.M."/>
            <person name="Fiore M.F."/>
        </authorList>
    </citation>
    <scope>NUCLEOTIDE SEQUENCE [LARGE SCALE GENOMIC DNA]</scope>
    <source>
        <strain evidence="1 2">CENA357</strain>
    </source>
</reference>